<keyword evidence="1" id="KW-0812">Transmembrane</keyword>
<name>A0AAV9BC30_ACOGR</name>
<reference evidence="2" key="2">
    <citation type="submission" date="2023-06" db="EMBL/GenBank/DDBJ databases">
        <authorList>
            <person name="Ma L."/>
            <person name="Liu K.-W."/>
            <person name="Li Z."/>
            <person name="Hsiao Y.-Y."/>
            <person name="Qi Y."/>
            <person name="Fu T."/>
            <person name="Tang G."/>
            <person name="Zhang D."/>
            <person name="Sun W.-H."/>
            <person name="Liu D.-K."/>
            <person name="Li Y."/>
            <person name="Chen G.-Z."/>
            <person name="Liu X.-D."/>
            <person name="Liao X.-Y."/>
            <person name="Jiang Y.-T."/>
            <person name="Yu X."/>
            <person name="Hao Y."/>
            <person name="Huang J."/>
            <person name="Zhao X.-W."/>
            <person name="Ke S."/>
            <person name="Chen Y.-Y."/>
            <person name="Wu W.-L."/>
            <person name="Hsu J.-L."/>
            <person name="Lin Y.-F."/>
            <person name="Huang M.-D."/>
            <person name="Li C.-Y."/>
            <person name="Huang L."/>
            <person name="Wang Z.-W."/>
            <person name="Zhao X."/>
            <person name="Zhong W.-Y."/>
            <person name="Peng D.-H."/>
            <person name="Ahmad S."/>
            <person name="Lan S."/>
            <person name="Zhang J.-S."/>
            <person name="Tsai W.-C."/>
            <person name="Van De Peer Y."/>
            <person name="Liu Z.-J."/>
        </authorList>
    </citation>
    <scope>NUCLEOTIDE SEQUENCE</scope>
    <source>
        <strain evidence="2">SCP</strain>
        <tissue evidence="2">Leaves</tissue>
    </source>
</reference>
<sequence length="80" mass="9527">MVELVREGKRMRRERRRPLVILGLGAEEARVIARMRMKEMALWVKMIEYSIIHTEFLSAILFNLYRTDYAKNLLSGGWDK</sequence>
<keyword evidence="3" id="KW-1185">Reference proteome</keyword>
<comment type="caution">
    <text evidence="2">The sequence shown here is derived from an EMBL/GenBank/DDBJ whole genome shotgun (WGS) entry which is preliminary data.</text>
</comment>
<feature type="transmembrane region" description="Helical" evidence="1">
    <location>
        <begin position="42"/>
        <end position="65"/>
    </location>
</feature>
<organism evidence="2 3">
    <name type="scientific">Acorus gramineus</name>
    <name type="common">Dwarf sweet flag</name>
    <dbReference type="NCBI Taxonomy" id="55184"/>
    <lineage>
        <taxon>Eukaryota</taxon>
        <taxon>Viridiplantae</taxon>
        <taxon>Streptophyta</taxon>
        <taxon>Embryophyta</taxon>
        <taxon>Tracheophyta</taxon>
        <taxon>Spermatophyta</taxon>
        <taxon>Magnoliopsida</taxon>
        <taxon>Liliopsida</taxon>
        <taxon>Acoraceae</taxon>
        <taxon>Acorus</taxon>
    </lineage>
</organism>
<keyword evidence="1" id="KW-0472">Membrane</keyword>
<gene>
    <name evidence="2" type="ORF">QJS04_geneDACA012431</name>
</gene>
<evidence type="ECO:0000313" key="3">
    <source>
        <dbReference type="Proteomes" id="UP001179952"/>
    </source>
</evidence>
<dbReference type="AlphaFoldDB" id="A0AAV9BC30"/>
<reference evidence="2" key="1">
    <citation type="journal article" date="2023" name="Nat. Commun.">
        <title>Diploid and tetraploid genomes of Acorus and the evolution of monocots.</title>
        <authorList>
            <person name="Ma L."/>
            <person name="Liu K.W."/>
            <person name="Li Z."/>
            <person name="Hsiao Y.Y."/>
            <person name="Qi Y."/>
            <person name="Fu T."/>
            <person name="Tang G.D."/>
            <person name="Zhang D."/>
            <person name="Sun W.H."/>
            <person name="Liu D.K."/>
            <person name="Li Y."/>
            <person name="Chen G.Z."/>
            <person name="Liu X.D."/>
            <person name="Liao X.Y."/>
            <person name="Jiang Y.T."/>
            <person name="Yu X."/>
            <person name="Hao Y."/>
            <person name="Huang J."/>
            <person name="Zhao X.W."/>
            <person name="Ke S."/>
            <person name="Chen Y.Y."/>
            <person name="Wu W.L."/>
            <person name="Hsu J.L."/>
            <person name="Lin Y.F."/>
            <person name="Huang M.D."/>
            <person name="Li C.Y."/>
            <person name="Huang L."/>
            <person name="Wang Z.W."/>
            <person name="Zhao X."/>
            <person name="Zhong W.Y."/>
            <person name="Peng D.H."/>
            <person name="Ahmad S."/>
            <person name="Lan S."/>
            <person name="Zhang J.S."/>
            <person name="Tsai W.C."/>
            <person name="Van de Peer Y."/>
            <person name="Liu Z.J."/>
        </authorList>
    </citation>
    <scope>NUCLEOTIDE SEQUENCE</scope>
    <source>
        <strain evidence="2">SCP</strain>
    </source>
</reference>
<keyword evidence="1" id="KW-1133">Transmembrane helix</keyword>
<accession>A0AAV9BC30</accession>
<protein>
    <submittedName>
        <fullName evidence="2">Uncharacterized protein</fullName>
    </submittedName>
</protein>
<proteinExistence type="predicted"/>
<dbReference type="EMBL" id="JAUJYN010000004">
    <property type="protein sequence ID" value="KAK1273819.1"/>
    <property type="molecule type" value="Genomic_DNA"/>
</dbReference>
<dbReference type="Proteomes" id="UP001179952">
    <property type="component" value="Unassembled WGS sequence"/>
</dbReference>
<evidence type="ECO:0000256" key="1">
    <source>
        <dbReference type="SAM" id="Phobius"/>
    </source>
</evidence>
<evidence type="ECO:0000313" key="2">
    <source>
        <dbReference type="EMBL" id="KAK1273819.1"/>
    </source>
</evidence>